<dbReference type="PANTHER" id="PTHR33755">
    <property type="entry name" value="TOXIN PARE1-RELATED"/>
    <property type="match status" value="1"/>
</dbReference>
<name>A0A1Z1SQ29_PROMI</name>
<dbReference type="EMBL" id="CP021694">
    <property type="protein sequence ID" value="ARX32689.1"/>
    <property type="molecule type" value="Genomic_DNA"/>
</dbReference>
<evidence type="ECO:0000313" key="4">
    <source>
        <dbReference type="EMBL" id="SPY96440.1"/>
    </source>
</evidence>
<dbReference type="KEGG" id="pvl:AOB99_01235"/>
<dbReference type="PANTHER" id="PTHR33755:SF6">
    <property type="entry name" value="PLASMID STABILIZATION SYSTEM PROTEIN"/>
    <property type="match status" value="1"/>
</dbReference>
<reference evidence="3 5" key="1">
    <citation type="submission" date="2017-05" db="EMBL/GenBank/DDBJ databases">
        <title>Whole genome sequencing of Proteus mirabilis AR_0155.</title>
        <authorList>
            <person name="Conlan S."/>
            <person name="Thomas P.J."/>
            <person name="Mullikin J."/>
            <person name="Frank K.M."/>
            <person name="Segre J.A."/>
        </authorList>
    </citation>
    <scope>NUCLEOTIDE SEQUENCE [LARGE SCALE GENOMIC DNA]</scope>
    <source>
        <strain evidence="3 5">AR_0155</strain>
    </source>
</reference>
<evidence type="ECO:0000256" key="1">
    <source>
        <dbReference type="ARBA" id="ARBA00006226"/>
    </source>
</evidence>
<comment type="similarity">
    <text evidence="1">Belongs to the RelE toxin family.</text>
</comment>
<reference evidence="4 6" key="2">
    <citation type="submission" date="2018-06" db="EMBL/GenBank/DDBJ databases">
        <authorList>
            <consortium name="Pathogen Informatics"/>
            <person name="Doyle S."/>
        </authorList>
    </citation>
    <scope>NUCLEOTIDE SEQUENCE [LARGE SCALE GENOMIC DNA]</scope>
    <source>
        <strain evidence="4 6">NCTC10975</strain>
    </source>
</reference>
<organism evidence="4 6">
    <name type="scientific">Proteus mirabilis</name>
    <dbReference type="NCBI Taxonomy" id="584"/>
    <lineage>
        <taxon>Bacteria</taxon>
        <taxon>Pseudomonadati</taxon>
        <taxon>Pseudomonadota</taxon>
        <taxon>Gammaproteobacteria</taxon>
        <taxon>Enterobacterales</taxon>
        <taxon>Morganellaceae</taxon>
        <taxon>Proteus</taxon>
    </lineage>
</organism>
<sequence>MASYKVVMTKDAETDLEDINNYIADHDSIDNVDYVLDELLKVTNTLANFPMKGCIPKELQSLGIREYRQIFFKPYRVIYHTIAKQVVIFIIADGRRDMQALLTRRLLG</sequence>
<keyword evidence="2" id="KW-1277">Toxin-antitoxin system</keyword>
<dbReference type="InterPro" id="IPR051803">
    <property type="entry name" value="TA_system_RelE-like_toxin"/>
</dbReference>
<evidence type="ECO:0000256" key="2">
    <source>
        <dbReference type="ARBA" id="ARBA00022649"/>
    </source>
</evidence>
<evidence type="ECO:0000313" key="6">
    <source>
        <dbReference type="Proteomes" id="UP000251485"/>
    </source>
</evidence>
<dbReference type="Proteomes" id="UP000195540">
    <property type="component" value="Chromosome"/>
</dbReference>
<dbReference type="RefSeq" id="WP_004249639.1">
    <property type="nucleotide sequence ID" value="NZ_ABFCQN020000019.1"/>
</dbReference>
<dbReference type="InterPro" id="IPR007712">
    <property type="entry name" value="RelE/ParE_toxin"/>
</dbReference>
<dbReference type="STRING" id="584.AOUC001_17770"/>
<accession>A0A1Z1SQ29</accession>
<proteinExistence type="inferred from homology"/>
<dbReference type="Pfam" id="PF05016">
    <property type="entry name" value="ParE_toxin"/>
    <property type="match status" value="1"/>
</dbReference>
<dbReference type="Gene3D" id="3.30.2310.20">
    <property type="entry name" value="RelE-like"/>
    <property type="match status" value="1"/>
</dbReference>
<dbReference type="Proteomes" id="UP000251485">
    <property type="component" value="Unassembled WGS sequence"/>
</dbReference>
<dbReference type="AlphaFoldDB" id="A0A1Z1SQ29"/>
<gene>
    <name evidence="3" type="ORF">AM402_00430</name>
    <name evidence="4" type="ORF">NCTC10975_02156</name>
</gene>
<dbReference type="SUPFAM" id="SSF143011">
    <property type="entry name" value="RelE-like"/>
    <property type="match status" value="1"/>
</dbReference>
<dbReference type="EMBL" id="UAUE01000016">
    <property type="protein sequence ID" value="SPY96440.1"/>
    <property type="molecule type" value="Genomic_DNA"/>
</dbReference>
<evidence type="ECO:0000313" key="5">
    <source>
        <dbReference type="Proteomes" id="UP000195540"/>
    </source>
</evidence>
<protein>
    <submittedName>
        <fullName evidence="4">Plasmid stabilization protein</fullName>
    </submittedName>
</protein>
<evidence type="ECO:0000313" key="3">
    <source>
        <dbReference type="EMBL" id="ARX32689.1"/>
    </source>
</evidence>
<dbReference type="InterPro" id="IPR035093">
    <property type="entry name" value="RelE/ParE_toxin_dom_sf"/>
</dbReference>